<evidence type="ECO:0000313" key="16">
    <source>
        <dbReference type="Proteomes" id="UP001596142"/>
    </source>
</evidence>
<evidence type="ECO:0000256" key="4">
    <source>
        <dbReference type="ARBA" id="ARBA00022475"/>
    </source>
</evidence>
<dbReference type="InterPro" id="IPR003594">
    <property type="entry name" value="HATPase_dom"/>
</dbReference>
<dbReference type="InterPro" id="IPR036890">
    <property type="entry name" value="HATPase_C_sf"/>
</dbReference>
<evidence type="ECO:0000256" key="6">
    <source>
        <dbReference type="ARBA" id="ARBA00022679"/>
    </source>
</evidence>
<dbReference type="Pfam" id="PF02518">
    <property type="entry name" value="HATPase_c"/>
    <property type="match status" value="1"/>
</dbReference>
<organism evidence="15 16">
    <name type="scientific">Thalassorhabdus alkalitolerans</name>
    <dbReference type="NCBI Taxonomy" id="2282697"/>
    <lineage>
        <taxon>Bacteria</taxon>
        <taxon>Bacillati</taxon>
        <taxon>Bacillota</taxon>
        <taxon>Bacilli</taxon>
        <taxon>Bacillales</taxon>
        <taxon>Bacillaceae</taxon>
        <taxon>Thalassorhabdus</taxon>
    </lineage>
</organism>
<dbReference type="Gene3D" id="6.10.340.10">
    <property type="match status" value="1"/>
</dbReference>
<evidence type="ECO:0000256" key="5">
    <source>
        <dbReference type="ARBA" id="ARBA00022553"/>
    </source>
</evidence>
<reference evidence="16" key="1">
    <citation type="journal article" date="2019" name="Int. J. Syst. Evol. Microbiol.">
        <title>The Global Catalogue of Microorganisms (GCM) 10K type strain sequencing project: providing services to taxonomists for standard genome sequencing and annotation.</title>
        <authorList>
            <consortium name="The Broad Institute Genomics Platform"/>
            <consortium name="The Broad Institute Genome Sequencing Center for Infectious Disease"/>
            <person name="Wu L."/>
            <person name="Ma J."/>
        </authorList>
    </citation>
    <scope>NUCLEOTIDE SEQUENCE [LARGE SCALE GENOMIC DNA]</scope>
    <source>
        <strain evidence="16">CECT 7184</strain>
    </source>
</reference>
<evidence type="ECO:0000256" key="12">
    <source>
        <dbReference type="SAM" id="Phobius"/>
    </source>
</evidence>
<dbReference type="CDD" id="cd00082">
    <property type="entry name" value="HisKA"/>
    <property type="match status" value="1"/>
</dbReference>
<keyword evidence="12" id="KW-0812">Transmembrane</keyword>
<dbReference type="EC" id="2.7.13.3" evidence="3"/>
<gene>
    <name evidence="15" type="ORF">ACFPU1_00505</name>
</gene>
<dbReference type="SUPFAM" id="SSF47384">
    <property type="entry name" value="Homodimeric domain of signal transducing histidine kinase"/>
    <property type="match status" value="1"/>
</dbReference>
<comment type="caution">
    <text evidence="15">The sequence shown here is derived from an EMBL/GenBank/DDBJ whole genome shotgun (WGS) entry which is preliminary data.</text>
</comment>
<evidence type="ECO:0000313" key="15">
    <source>
        <dbReference type="EMBL" id="MFC5711253.1"/>
    </source>
</evidence>
<keyword evidence="8" id="KW-0418">Kinase</keyword>
<accession>A0ABW0YLG5</accession>
<dbReference type="InterPro" id="IPR005467">
    <property type="entry name" value="His_kinase_dom"/>
</dbReference>
<dbReference type="GO" id="GO:0005524">
    <property type="term" value="F:ATP binding"/>
    <property type="evidence" value="ECO:0007669"/>
    <property type="project" value="UniProtKB-KW"/>
</dbReference>
<keyword evidence="7" id="KW-0547">Nucleotide-binding</keyword>
<feature type="domain" description="Histidine kinase" evidence="13">
    <location>
        <begin position="239"/>
        <end position="456"/>
    </location>
</feature>
<dbReference type="SMART" id="SM00304">
    <property type="entry name" value="HAMP"/>
    <property type="match status" value="1"/>
</dbReference>
<dbReference type="EMBL" id="JBHSOZ010000002">
    <property type="protein sequence ID" value="MFC5711253.1"/>
    <property type="molecule type" value="Genomic_DNA"/>
</dbReference>
<dbReference type="PROSITE" id="PS50885">
    <property type="entry name" value="HAMP"/>
    <property type="match status" value="1"/>
</dbReference>
<evidence type="ECO:0000256" key="2">
    <source>
        <dbReference type="ARBA" id="ARBA00004651"/>
    </source>
</evidence>
<dbReference type="PROSITE" id="PS50109">
    <property type="entry name" value="HIS_KIN"/>
    <property type="match status" value="1"/>
</dbReference>
<evidence type="ECO:0000256" key="3">
    <source>
        <dbReference type="ARBA" id="ARBA00012438"/>
    </source>
</evidence>
<keyword evidence="9 15" id="KW-0067">ATP-binding</keyword>
<dbReference type="SMART" id="SM00387">
    <property type="entry name" value="HATPase_c"/>
    <property type="match status" value="1"/>
</dbReference>
<keyword evidence="4" id="KW-1003">Cell membrane</keyword>
<dbReference type="SUPFAM" id="SSF158472">
    <property type="entry name" value="HAMP domain-like"/>
    <property type="match status" value="1"/>
</dbReference>
<dbReference type="PANTHER" id="PTHR45453">
    <property type="entry name" value="PHOSPHATE REGULON SENSOR PROTEIN PHOR"/>
    <property type="match status" value="1"/>
</dbReference>
<dbReference type="SUPFAM" id="SSF55874">
    <property type="entry name" value="ATPase domain of HSP90 chaperone/DNA topoisomerase II/histidine kinase"/>
    <property type="match status" value="1"/>
</dbReference>
<evidence type="ECO:0000256" key="8">
    <source>
        <dbReference type="ARBA" id="ARBA00022777"/>
    </source>
</evidence>
<evidence type="ECO:0000259" key="14">
    <source>
        <dbReference type="PROSITE" id="PS50885"/>
    </source>
</evidence>
<dbReference type="PRINTS" id="PR00344">
    <property type="entry name" value="BCTRLSENSOR"/>
</dbReference>
<dbReference type="Proteomes" id="UP001596142">
    <property type="component" value="Unassembled WGS sequence"/>
</dbReference>
<dbReference type="PANTHER" id="PTHR45453:SF1">
    <property type="entry name" value="PHOSPHATE REGULON SENSOR PROTEIN PHOR"/>
    <property type="match status" value="1"/>
</dbReference>
<keyword evidence="5" id="KW-0597">Phosphoprotein</keyword>
<proteinExistence type="predicted"/>
<dbReference type="CDD" id="cd06225">
    <property type="entry name" value="HAMP"/>
    <property type="match status" value="1"/>
</dbReference>
<feature type="transmembrane region" description="Helical" evidence="12">
    <location>
        <begin position="155"/>
        <end position="177"/>
    </location>
</feature>
<keyword evidence="6" id="KW-0808">Transferase</keyword>
<keyword evidence="16" id="KW-1185">Reference proteome</keyword>
<comment type="catalytic activity">
    <reaction evidence="1">
        <text>ATP + protein L-histidine = ADP + protein N-phospho-L-histidine.</text>
        <dbReference type="EC" id="2.7.13.3"/>
    </reaction>
</comment>
<dbReference type="SMART" id="SM00388">
    <property type="entry name" value="HisKA"/>
    <property type="match status" value="1"/>
</dbReference>
<dbReference type="InterPro" id="IPR050351">
    <property type="entry name" value="BphY/WalK/GraS-like"/>
</dbReference>
<dbReference type="Pfam" id="PF00672">
    <property type="entry name" value="HAMP"/>
    <property type="match status" value="1"/>
</dbReference>
<evidence type="ECO:0000256" key="7">
    <source>
        <dbReference type="ARBA" id="ARBA00022741"/>
    </source>
</evidence>
<evidence type="ECO:0000256" key="11">
    <source>
        <dbReference type="ARBA" id="ARBA00023136"/>
    </source>
</evidence>
<dbReference type="InterPro" id="IPR003660">
    <property type="entry name" value="HAMP_dom"/>
</dbReference>
<feature type="domain" description="HAMP" evidence="14">
    <location>
        <begin position="179"/>
        <end position="231"/>
    </location>
</feature>
<keyword evidence="10" id="KW-0902">Two-component regulatory system</keyword>
<name>A0ABW0YLG5_9BACI</name>
<dbReference type="InterPro" id="IPR004358">
    <property type="entry name" value="Sig_transdc_His_kin-like_C"/>
</dbReference>
<dbReference type="RefSeq" id="WP_385943674.1">
    <property type="nucleotide sequence ID" value="NZ_JBHSPG010000023.1"/>
</dbReference>
<comment type="subcellular location">
    <subcellularLocation>
        <location evidence="2">Cell membrane</location>
        <topology evidence="2">Multi-pass membrane protein</topology>
    </subcellularLocation>
</comment>
<evidence type="ECO:0000256" key="10">
    <source>
        <dbReference type="ARBA" id="ARBA00023012"/>
    </source>
</evidence>
<dbReference type="InterPro" id="IPR003661">
    <property type="entry name" value="HisK_dim/P_dom"/>
</dbReference>
<keyword evidence="11 12" id="KW-0472">Membrane</keyword>
<dbReference type="Pfam" id="PF00512">
    <property type="entry name" value="HisKA"/>
    <property type="match status" value="1"/>
</dbReference>
<keyword evidence="12" id="KW-1133">Transmembrane helix</keyword>
<sequence>MSVLLVTIIAMAVPFYYISESFYKNHVIQEVENRLSAHSNVFLDHPSETTVYHIVEMENQEKVNFILYDEQLEPVAQTDNITPQLREEYSRWVTEHVLEMEAGTFEGRTGLVEMEGQAHIAHIWSMYPVTDDEGVLGYMFIDQDTGEFNEPRVNLLIILLVMCFFVFILGFLAFLFLSKRLTQPLVEMGEMTHQIASGKYNVILDTKGEGEVKDLENDIQSMADQLQRYSKSRREFLSHISHDLRTPITYIKAYSSIMKDETGISEEWREYLEVISQQSNRLEGLVQDLFQLSRLEEGKVEIEKEMTEIKPWLSELLIQYKRTFSEKDITCSLKADHQNIKVSLDPKKFHQIVVNLLENSLRYTEAGGKISFLLYEKDKEVSLVISDTGKGIPEEDLPYVWDRFYRVDKSRSSENGGSGLGLAIVKKLVDLHGGEILLSSTKGKGTTFTITLPKKG</sequence>
<dbReference type="Gene3D" id="1.10.287.130">
    <property type="match status" value="1"/>
</dbReference>
<evidence type="ECO:0000256" key="1">
    <source>
        <dbReference type="ARBA" id="ARBA00000085"/>
    </source>
</evidence>
<dbReference type="CDD" id="cd00075">
    <property type="entry name" value="HATPase"/>
    <property type="match status" value="1"/>
</dbReference>
<dbReference type="Gene3D" id="3.30.565.10">
    <property type="entry name" value="Histidine kinase-like ATPase, C-terminal domain"/>
    <property type="match status" value="1"/>
</dbReference>
<evidence type="ECO:0000256" key="9">
    <source>
        <dbReference type="ARBA" id="ARBA00022840"/>
    </source>
</evidence>
<protein>
    <recommendedName>
        <fullName evidence="3">histidine kinase</fullName>
        <ecNumber evidence="3">2.7.13.3</ecNumber>
    </recommendedName>
</protein>
<dbReference type="InterPro" id="IPR036097">
    <property type="entry name" value="HisK_dim/P_sf"/>
</dbReference>
<evidence type="ECO:0000259" key="13">
    <source>
        <dbReference type="PROSITE" id="PS50109"/>
    </source>
</evidence>